<evidence type="ECO:0000313" key="2">
    <source>
        <dbReference type="Proteomes" id="UP000499080"/>
    </source>
</evidence>
<comment type="caution">
    <text evidence="1">The sequence shown here is derived from an EMBL/GenBank/DDBJ whole genome shotgun (WGS) entry which is preliminary data.</text>
</comment>
<proteinExistence type="predicted"/>
<dbReference type="Proteomes" id="UP000499080">
    <property type="component" value="Unassembled WGS sequence"/>
</dbReference>
<protein>
    <submittedName>
        <fullName evidence="1">Uncharacterized protein</fullName>
    </submittedName>
</protein>
<reference evidence="1 2" key="1">
    <citation type="journal article" date="2019" name="Sci. Rep.">
        <title>Orb-weaving spider Araneus ventricosus genome elucidates the spidroin gene catalogue.</title>
        <authorList>
            <person name="Kono N."/>
            <person name="Nakamura H."/>
            <person name="Ohtoshi R."/>
            <person name="Moran D.A.P."/>
            <person name="Shinohara A."/>
            <person name="Yoshida Y."/>
            <person name="Fujiwara M."/>
            <person name="Mori M."/>
            <person name="Tomita M."/>
            <person name="Arakawa K."/>
        </authorList>
    </citation>
    <scope>NUCLEOTIDE SEQUENCE [LARGE SCALE GENOMIC DNA]</scope>
</reference>
<dbReference type="EMBL" id="BGPR01012008">
    <property type="protein sequence ID" value="GBN54072.1"/>
    <property type="molecule type" value="Genomic_DNA"/>
</dbReference>
<name>A0A4Y2PSI0_ARAVE</name>
<sequence>MKKHLREIKNCVTRSCPKLEIELQGTSGNCFDPLRIPAGAEEEKGFIPQQGIPTIADKGLVDLPGLPAINKTLASAPSPFGQSLQGKCRY</sequence>
<organism evidence="1 2">
    <name type="scientific">Araneus ventricosus</name>
    <name type="common">Orbweaver spider</name>
    <name type="synonym">Epeira ventricosa</name>
    <dbReference type="NCBI Taxonomy" id="182803"/>
    <lineage>
        <taxon>Eukaryota</taxon>
        <taxon>Metazoa</taxon>
        <taxon>Ecdysozoa</taxon>
        <taxon>Arthropoda</taxon>
        <taxon>Chelicerata</taxon>
        <taxon>Arachnida</taxon>
        <taxon>Araneae</taxon>
        <taxon>Araneomorphae</taxon>
        <taxon>Entelegynae</taxon>
        <taxon>Araneoidea</taxon>
        <taxon>Araneidae</taxon>
        <taxon>Araneus</taxon>
    </lineage>
</organism>
<keyword evidence="2" id="KW-1185">Reference proteome</keyword>
<evidence type="ECO:0000313" key="1">
    <source>
        <dbReference type="EMBL" id="GBN54072.1"/>
    </source>
</evidence>
<gene>
    <name evidence="1" type="ORF">AVEN_157454_1</name>
</gene>
<dbReference type="AlphaFoldDB" id="A0A4Y2PSI0"/>
<accession>A0A4Y2PSI0</accession>